<evidence type="ECO:0000256" key="6">
    <source>
        <dbReference type="ARBA" id="ARBA00022968"/>
    </source>
</evidence>
<accession>A0A0D6MCC7</accession>
<keyword evidence="4" id="KW-0808">Transferase</keyword>
<evidence type="ECO:0000256" key="8">
    <source>
        <dbReference type="ARBA" id="ARBA00023034"/>
    </source>
</evidence>
<keyword evidence="3 10" id="KW-0328">Glycosyltransferase</keyword>
<proteinExistence type="inferred from homology"/>
<evidence type="ECO:0000256" key="10">
    <source>
        <dbReference type="RuleBase" id="RU363063"/>
    </source>
</evidence>
<dbReference type="AlphaFoldDB" id="A0A0D6MCC7"/>
<gene>
    <name evidence="11" type="ORF">ANCCEY_02201</name>
</gene>
<evidence type="ECO:0000256" key="5">
    <source>
        <dbReference type="ARBA" id="ARBA00022692"/>
    </source>
</evidence>
<keyword evidence="12" id="KW-1185">Reference proteome</keyword>
<comment type="similarity">
    <text evidence="2 10">Belongs to the glycosyltransferase 31 family.</text>
</comment>
<evidence type="ECO:0000256" key="9">
    <source>
        <dbReference type="ARBA" id="ARBA00023136"/>
    </source>
</evidence>
<dbReference type="Pfam" id="PF01762">
    <property type="entry name" value="Galactosyl_T"/>
    <property type="match status" value="1"/>
</dbReference>
<comment type="subcellular location">
    <subcellularLocation>
        <location evidence="1 10">Golgi apparatus membrane</location>
        <topology evidence="1 10">Single-pass type II membrane protein</topology>
    </subcellularLocation>
</comment>
<name>A0A0D6MCC7_9BILA</name>
<keyword evidence="8 10" id="KW-0333">Golgi apparatus</keyword>
<dbReference type="GO" id="GO:0006493">
    <property type="term" value="P:protein O-linked glycosylation"/>
    <property type="evidence" value="ECO:0007669"/>
    <property type="project" value="TreeGrafter"/>
</dbReference>
<dbReference type="EMBL" id="KE124807">
    <property type="protein sequence ID" value="EPB78682.1"/>
    <property type="molecule type" value="Genomic_DNA"/>
</dbReference>
<dbReference type="GO" id="GO:0000139">
    <property type="term" value="C:Golgi membrane"/>
    <property type="evidence" value="ECO:0007669"/>
    <property type="project" value="UniProtKB-SubCell"/>
</dbReference>
<evidence type="ECO:0000256" key="2">
    <source>
        <dbReference type="ARBA" id="ARBA00008661"/>
    </source>
</evidence>
<keyword evidence="6" id="KW-0735">Signal-anchor</keyword>
<evidence type="ECO:0000313" key="12">
    <source>
        <dbReference type="Proteomes" id="UP000054495"/>
    </source>
</evidence>
<reference evidence="11 12" key="1">
    <citation type="submission" date="2013-05" db="EMBL/GenBank/DDBJ databases">
        <title>Draft genome of the parasitic nematode Anyclostoma ceylanicum.</title>
        <authorList>
            <person name="Mitreva M."/>
        </authorList>
    </citation>
    <scope>NUCLEOTIDE SEQUENCE [LARGE SCALE GENOMIC DNA]</scope>
</reference>
<sequence length="116" mass="12742">MLQVEPLAPVVFVCATGADDIVSEANQHEDILQFDFPDSYHNLSLKMMAIYGYVLGEIASVEDIIVTNDDTIVNATALAQGSSFILSREAARVLLENICKTPFVHLDDILMGKLWA</sequence>
<keyword evidence="9" id="KW-0472">Membrane</keyword>
<evidence type="ECO:0000256" key="4">
    <source>
        <dbReference type="ARBA" id="ARBA00022679"/>
    </source>
</evidence>
<dbReference type="InterPro" id="IPR002659">
    <property type="entry name" value="Glyco_trans_31"/>
</dbReference>
<keyword evidence="5" id="KW-0812">Transmembrane</keyword>
<dbReference type="EC" id="2.4.1.-" evidence="10"/>
<evidence type="ECO:0000256" key="7">
    <source>
        <dbReference type="ARBA" id="ARBA00022989"/>
    </source>
</evidence>
<evidence type="ECO:0000313" key="11">
    <source>
        <dbReference type="EMBL" id="EPB78682.1"/>
    </source>
</evidence>
<protein>
    <recommendedName>
        <fullName evidence="10">Hexosyltransferase</fullName>
        <ecNumber evidence="10">2.4.1.-</ecNumber>
    </recommendedName>
</protein>
<keyword evidence="7" id="KW-1133">Transmembrane helix</keyword>
<evidence type="ECO:0000256" key="3">
    <source>
        <dbReference type="ARBA" id="ARBA00022676"/>
    </source>
</evidence>
<dbReference type="GO" id="GO:0016758">
    <property type="term" value="F:hexosyltransferase activity"/>
    <property type="evidence" value="ECO:0007669"/>
    <property type="project" value="InterPro"/>
</dbReference>
<organism evidence="11 12">
    <name type="scientific">Ancylostoma ceylanicum</name>
    <dbReference type="NCBI Taxonomy" id="53326"/>
    <lineage>
        <taxon>Eukaryota</taxon>
        <taxon>Metazoa</taxon>
        <taxon>Ecdysozoa</taxon>
        <taxon>Nematoda</taxon>
        <taxon>Chromadorea</taxon>
        <taxon>Rhabditida</taxon>
        <taxon>Rhabditina</taxon>
        <taxon>Rhabditomorpha</taxon>
        <taxon>Strongyloidea</taxon>
        <taxon>Ancylostomatidae</taxon>
        <taxon>Ancylostomatinae</taxon>
        <taxon>Ancylostoma</taxon>
    </lineage>
</organism>
<evidence type="ECO:0000256" key="1">
    <source>
        <dbReference type="ARBA" id="ARBA00004323"/>
    </source>
</evidence>
<dbReference type="PANTHER" id="PTHR11214:SF378">
    <property type="entry name" value="BETA-1,3-GALACTOSYLTRANSFERASE 4"/>
    <property type="match status" value="1"/>
</dbReference>
<dbReference type="PANTHER" id="PTHR11214">
    <property type="entry name" value="BETA-1,3-N-ACETYLGLUCOSAMINYLTRANSFERASE"/>
    <property type="match status" value="1"/>
</dbReference>
<dbReference type="Proteomes" id="UP000054495">
    <property type="component" value="Unassembled WGS sequence"/>
</dbReference>